<feature type="transmembrane region" description="Helical" evidence="1">
    <location>
        <begin position="25"/>
        <end position="47"/>
    </location>
</feature>
<dbReference type="EMBL" id="AORC01000008">
    <property type="protein sequence ID" value="EYT49671.1"/>
    <property type="molecule type" value="Genomic_DNA"/>
</dbReference>
<evidence type="ECO:0000256" key="1">
    <source>
        <dbReference type="SAM" id="Phobius"/>
    </source>
</evidence>
<dbReference type="HOGENOM" id="CLU_2491725_0_0_11"/>
<keyword evidence="1" id="KW-0812">Transmembrane</keyword>
<keyword evidence="1" id="KW-0472">Membrane</keyword>
<gene>
    <name evidence="2" type="ORF">D641_0107085</name>
</gene>
<evidence type="ECO:0000313" key="2">
    <source>
        <dbReference type="EMBL" id="EYT49671.1"/>
    </source>
</evidence>
<dbReference type="Proteomes" id="UP000019754">
    <property type="component" value="Unassembled WGS sequence"/>
</dbReference>
<feature type="transmembrane region" description="Helical" evidence="1">
    <location>
        <begin position="59"/>
        <end position="80"/>
    </location>
</feature>
<protein>
    <submittedName>
        <fullName evidence="2">Uncharacterized protein</fullName>
    </submittedName>
</protein>
<accession>A0A022L1J4</accession>
<name>A0A022L1J4_9MICO</name>
<keyword evidence="3" id="KW-1185">Reference proteome</keyword>
<organism evidence="2 3">
    <name type="scientific">Brachybacterium muris UCD-AY4</name>
    <dbReference type="NCBI Taxonomy" id="1249481"/>
    <lineage>
        <taxon>Bacteria</taxon>
        <taxon>Bacillati</taxon>
        <taxon>Actinomycetota</taxon>
        <taxon>Actinomycetes</taxon>
        <taxon>Micrococcales</taxon>
        <taxon>Dermabacteraceae</taxon>
        <taxon>Brachybacterium</taxon>
    </lineage>
</organism>
<dbReference type="AlphaFoldDB" id="A0A022L1J4"/>
<sequence length="86" mass="8807">MLAVMAVVSIWIVSSYLPDGSSAVVYLAWMLAGGMAGLCVAAIGSLVRTVTGGHEWTVLTRAGLVFAAFWSMVVAIAVIAGGTVSF</sequence>
<comment type="caution">
    <text evidence="2">The sequence shown here is derived from an EMBL/GenBank/DDBJ whole genome shotgun (WGS) entry which is preliminary data.</text>
</comment>
<keyword evidence="1" id="KW-1133">Transmembrane helix</keyword>
<reference evidence="2 3" key="1">
    <citation type="journal article" date="2013" name="Genome Announc.">
        <title>Draft genome sequence of an Actinobacterium, Brachybacterium muris strain UCD-AY4.</title>
        <authorList>
            <person name="Lo J.R."/>
            <person name="Lang J.M."/>
            <person name="Darling A.E."/>
            <person name="Eisen J.A."/>
            <person name="Coil D.A."/>
        </authorList>
    </citation>
    <scope>NUCLEOTIDE SEQUENCE [LARGE SCALE GENOMIC DNA]</scope>
    <source>
        <strain evidence="2 3">UCD-AY4</strain>
    </source>
</reference>
<proteinExistence type="predicted"/>
<evidence type="ECO:0000313" key="3">
    <source>
        <dbReference type="Proteomes" id="UP000019754"/>
    </source>
</evidence>